<evidence type="ECO:0000256" key="3">
    <source>
        <dbReference type="ARBA" id="ARBA00023014"/>
    </source>
</evidence>
<dbReference type="GO" id="GO:0003954">
    <property type="term" value="F:NADH dehydrogenase activity"/>
    <property type="evidence" value="ECO:0007669"/>
    <property type="project" value="TreeGrafter"/>
</dbReference>
<dbReference type="InterPro" id="IPR050123">
    <property type="entry name" value="Prok_molybdopt-oxidoreductase"/>
</dbReference>
<dbReference type="PANTHER" id="PTHR43105:SF10">
    <property type="entry name" value="NADH-QUINONE OXIDOREDUCTASE SUBUNIT G"/>
    <property type="match status" value="1"/>
</dbReference>
<keyword evidence="5" id="KW-0560">Oxidoreductase</keyword>
<dbReference type="PANTHER" id="PTHR43105">
    <property type="entry name" value="RESPIRATORY NITRATE REDUCTASE"/>
    <property type="match status" value="1"/>
</dbReference>
<dbReference type="InterPro" id="IPR009010">
    <property type="entry name" value="Asp_de-COase-like_dom_sf"/>
</dbReference>
<dbReference type="GO" id="GO:0016020">
    <property type="term" value="C:membrane"/>
    <property type="evidence" value="ECO:0007669"/>
    <property type="project" value="TreeGrafter"/>
</dbReference>
<dbReference type="Gene3D" id="2.40.40.20">
    <property type="match status" value="1"/>
</dbReference>
<keyword evidence="3" id="KW-0411">Iron-sulfur</keyword>
<dbReference type="Pfam" id="PF01568">
    <property type="entry name" value="Molydop_binding"/>
    <property type="match status" value="1"/>
</dbReference>
<evidence type="ECO:0000259" key="4">
    <source>
        <dbReference type="Pfam" id="PF01568"/>
    </source>
</evidence>
<sequence>MSRRGASGIYVKELYIEVNPVDAAAMGVSEGENVTVRSRRGEVTGGARITDSVPEKMVFLPFHFGEASANLLTASVWDPTSETPAFKVSAVKVSKA</sequence>
<feature type="domain" description="Molybdopterin dinucleotide-binding" evidence="4">
    <location>
        <begin position="12"/>
        <end position="88"/>
    </location>
</feature>
<dbReference type="SUPFAM" id="SSF50692">
    <property type="entry name" value="ADC-like"/>
    <property type="match status" value="1"/>
</dbReference>
<dbReference type="EMBL" id="VSSQ01034570">
    <property type="protein sequence ID" value="MPM86568.1"/>
    <property type="molecule type" value="Genomic_DNA"/>
</dbReference>
<organism evidence="5">
    <name type="scientific">bioreactor metagenome</name>
    <dbReference type="NCBI Taxonomy" id="1076179"/>
    <lineage>
        <taxon>unclassified sequences</taxon>
        <taxon>metagenomes</taxon>
        <taxon>ecological metagenomes</taxon>
    </lineage>
</organism>
<dbReference type="GO" id="GO:0022904">
    <property type="term" value="P:respiratory electron transport chain"/>
    <property type="evidence" value="ECO:0007669"/>
    <property type="project" value="TreeGrafter"/>
</dbReference>
<keyword evidence="2" id="KW-0408">Iron</keyword>
<evidence type="ECO:0000256" key="2">
    <source>
        <dbReference type="ARBA" id="ARBA00023004"/>
    </source>
</evidence>
<proteinExistence type="predicted"/>
<dbReference type="GO" id="GO:0043546">
    <property type="term" value="F:molybdopterin cofactor binding"/>
    <property type="evidence" value="ECO:0007669"/>
    <property type="project" value="InterPro"/>
</dbReference>
<gene>
    <name evidence="5" type="primary">narB_1</name>
    <name evidence="5" type="ORF">SDC9_133657</name>
</gene>
<name>A0A645DC28_9ZZZZ</name>
<evidence type="ECO:0000313" key="5">
    <source>
        <dbReference type="EMBL" id="MPM86568.1"/>
    </source>
</evidence>
<accession>A0A645DC28</accession>
<protein>
    <submittedName>
        <fullName evidence="5">Nitrate reductase</fullName>
        <ecNumber evidence="5">1.7.99.4</ecNumber>
    </submittedName>
</protein>
<dbReference type="EC" id="1.7.99.4" evidence="5"/>
<keyword evidence="1" id="KW-0479">Metal-binding</keyword>
<comment type="caution">
    <text evidence="5">The sequence shown here is derived from an EMBL/GenBank/DDBJ whole genome shotgun (WGS) entry which is preliminary data.</text>
</comment>
<reference evidence="5" key="1">
    <citation type="submission" date="2019-08" db="EMBL/GenBank/DDBJ databases">
        <authorList>
            <person name="Kucharzyk K."/>
            <person name="Murdoch R.W."/>
            <person name="Higgins S."/>
            <person name="Loffler F."/>
        </authorList>
    </citation>
    <scope>NUCLEOTIDE SEQUENCE</scope>
</reference>
<evidence type="ECO:0000256" key="1">
    <source>
        <dbReference type="ARBA" id="ARBA00022723"/>
    </source>
</evidence>
<dbReference type="GO" id="GO:0046872">
    <property type="term" value="F:metal ion binding"/>
    <property type="evidence" value="ECO:0007669"/>
    <property type="project" value="UniProtKB-KW"/>
</dbReference>
<dbReference type="GO" id="GO:0051536">
    <property type="term" value="F:iron-sulfur cluster binding"/>
    <property type="evidence" value="ECO:0007669"/>
    <property type="project" value="UniProtKB-KW"/>
</dbReference>
<dbReference type="InterPro" id="IPR006657">
    <property type="entry name" value="MoPterin_dinucl-bd_dom"/>
</dbReference>
<dbReference type="AlphaFoldDB" id="A0A645DC28"/>